<feature type="region of interest" description="Disordered" evidence="1">
    <location>
        <begin position="57"/>
        <end position="80"/>
    </location>
</feature>
<dbReference type="EMBL" id="GISG01118910">
    <property type="protein sequence ID" value="MBA4640389.1"/>
    <property type="molecule type" value="Transcribed_RNA"/>
</dbReference>
<accession>A0A7C9DMA4</accession>
<reference evidence="3" key="1">
    <citation type="journal article" date="2013" name="J. Plant Res.">
        <title>Effect of fungi and light on seed germination of three Opuntia species from semiarid lands of central Mexico.</title>
        <authorList>
            <person name="Delgado-Sanchez P."/>
            <person name="Jimenez-Bremont J.F."/>
            <person name="Guerrero-Gonzalez Mde L."/>
            <person name="Flores J."/>
        </authorList>
    </citation>
    <scope>NUCLEOTIDE SEQUENCE</scope>
    <source>
        <tissue evidence="3">Cladode</tissue>
    </source>
</reference>
<keyword evidence="2" id="KW-1133">Transmembrane helix</keyword>
<feature type="transmembrane region" description="Helical" evidence="2">
    <location>
        <begin position="180"/>
        <end position="206"/>
    </location>
</feature>
<keyword evidence="2" id="KW-0472">Membrane</keyword>
<evidence type="ECO:0000256" key="1">
    <source>
        <dbReference type="SAM" id="MobiDB-lite"/>
    </source>
</evidence>
<reference evidence="3" key="2">
    <citation type="submission" date="2020-07" db="EMBL/GenBank/DDBJ databases">
        <authorList>
            <person name="Vera ALvarez R."/>
            <person name="Arias-Moreno D.M."/>
            <person name="Jimenez-Jacinto V."/>
            <person name="Jimenez-Bremont J.F."/>
            <person name="Swaminathan K."/>
            <person name="Moose S.P."/>
            <person name="Guerrero-Gonzalez M.L."/>
            <person name="Marino-Ramirez L."/>
            <person name="Landsman D."/>
            <person name="Rodriguez-Kessler M."/>
            <person name="Delgado-Sanchez P."/>
        </authorList>
    </citation>
    <scope>NUCLEOTIDE SEQUENCE</scope>
    <source>
        <tissue evidence="3">Cladode</tissue>
    </source>
</reference>
<dbReference type="PANTHER" id="PTHR36742:SF1">
    <property type="entry name" value="MYOSIN-G HEAVY CHAIN-LIKE PROTEIN"/>
    <property type="match status" value="1"/>
</dbReference>
<organism evidence="3">
    <name type="scientific">Opuntia streptacantha</name>
    <name type="common">Prickly pear cactus</name>
    <name type="synonym">Opuntia cardona</name>
    <dbReference type="NCBI Taxonomy" id="393608"/>
    <lineage>
        <taxon>Eukaryota</taxon>
        <taxon>Viridiplantae</taxon>
        <taxon>Streptophyta</taxon>
        <taxon>Embryophyta</taxon>
        <taxon>Tracheophyta</taxon>
        <taxon>Spermatophyta</taxon>
        <taxon>Magnoliopsida</taxon>
        <taxon>eudicotyledons</taxon>
        <taxon>Gunneridae</taxon>
        <taxon>Pentapetalae</taxon>
        <taxon>Caryophyllales</taxon>
        <taxon>Cactineae</taxon>
        <taxon>Cactaceae</taxon>
        <taxon>Opuntioideae</taxon>
        <taxon>Opuntia</taxon>
    </lineage>
</organism>
<keyword evidence="2" id="KW-0812">Transmembrane</keyword>
<dbReference type="GO" id="GO:0009507">
    <property type="term" value="C:chloroplast"/>
    <property type="evidence" value="ECO:0007669"/>
    <property type="project" value="TreeGrafter"/>
</dbReference>
<evidence type="ECO:0000313" key="3">
    <source>
        <dbReference type="EMBL" id="MBA4640389.1"/>
    </source>
</evidence>
<name>A0A7C9DMA4_OPUST</name>
<sequence length="210" mass="22814">MAALNFTSASASKPLFGNNYNCPKPNFIPKSKELCKLNCPPSFYLLRAAVAVAARSEGTQGRISEEEKQDYSDSSESESGLFPSARAQLDLLEQLTSSSASSSTAAAAADQGYESDSGSFGKRTIREQLAQIVVDRDDDFVIPLGKNLKKVSPKFLTISQKRNIKRQAYLDQVSQRNDSVFFATIGAFVIFPPVVILGIAIVTGYVQLFP</sequence>
<evidence type="ECO:0000256" key="2">
    <source>
        <dbReference type="SAM" id="Phobius"/>
    </source>
</evidence>
<proteinExistence type="predicted"/>
<dbReference type="PANTHER" id="PTHR36742">
    <property type="entry name" value="MYOSIN-G HEAVY CHAIN-LIKE PROTEIN"/>
    <property type="match status" value="1"/>
</dbReference>
<protein>
    <submittedName>
        <fullName evidence="3">Uncharacterized protein</fullName>
    </submittedName>
</protein>
<dbReference type="AlphaFoldDB" id="A0A7C9DMA4"/>